<gene>
    <name evidence="3" type="ORF">GIW73_25545</name>
</gene>
<feature type="coiled-coil region" evidence="1">
    <location>
        <begin position="179"/>
        <end position="206"/>
    </location>
</feature>
<proteinExistence type="predicted"/>
<sequence>MTSVNTRQQTPHTVGYEMSPKPTPIRYEDSAEANAQPAPQPDSAAPRSPMSTEQRGPFSTHAELVNPKPSQGTEPGLLAELTQKNQVLRGKLEALVATLMPMIERLQTQIAELTQQLDDSENAPKETPVMAHGQPKNLLVDEQNVSTPQIATPEQVPPAPETQQSQGLNALIRENTEFREMVSEQLKKLTTLIEGLQQQIEVLTQRINAMGLPHSHTPVDQADTSFKTEADTVQQETLDAKPEAPETKQGAELVPTTETAAPDSSTVEALRRENEQLEAGLDRLSASYQQTISQLEQQVKSLTEKVNAQKK</sequence>
<feature type="compositionally biased region" description="Low complexity" evidence="2">
    <location>
        <begin position="33"/>
        <end position="49"/>
    </location>
</feature>
<name>A0A9Q3X6Q6_PSESX</name>
<keyword evidence="1" id="KW-0175">Coiled coil</keyword>
<feature type="region of interest" description="Disordered" evidence="2">
    <location>
        <begin position="1"/>
        <end position="75"/>
    </location>
</feature>
<reference evidence="3" key="1">
    <citation type="submission" date="2019-11" db="EMBL/GenBank/DDBJ databases">
        <title>Epiphytic Pseudomonas syringae from cherry orchards.</title>
        <authorList>
            <person name="Hulin M.T."/>
        </authorList>
    </citation>
    <scope>NUCLEOTIDE SEQUENCE</scope>
    <source>
        <strain evidence="3">PA-6-9A</strain>
    </source>
</reference>
<evidence type="ECO:0000313" key="3">
    <source>
        <dbReference type="EMBL" id="MCF5066306.1"/>
    </source>
</evidence>
<feature type="compositionally biased region" description="Polar residues" evidence="2">
    <location>
        <begin position="256"/>
        <end position="267"/>
    </location>
</feature>
<dbReference type="EMBL" id="WKEU01000197">
    <property type="protein sequence ID" value="MCF5066306.1"/>
    <property type="molecule type" value="Genomic_DNA"/>
</dbReference>
<evidence type="ECO:0000256" key="1">
    <source>
        <dbReference type="SAM" id="Coils"/>
    </source>
</evidence>
<comment type="caution">
    <text evidence="3">The sequence shown here is derived from an EMBL/GenBank/DDBJ whole genome shotgun (WGS) entry which is preliminary data.</text>
</comment>
<organism evidence="3 4">
    <name type="scientific">Pseudomonas syringae</name>
    <dbReference type="NCBI Taxonomy" id="317"/>
    <lineage>
        <taxon>Bacteria</taxon>
        <taxon>Pseudomonadati</taxon>
        <taxon>Pseudomonadota</taxon>
        <taxon>Gammaproteobacteria</taxon>
        <taxon>Pseudomonadales</taxon>
        <taxon>Pseudomonadaceae</taxon>
        <taxon>Pseudomonas</taxon>
    </lineage>
</organism>
<feature type="compositionally biased region" description="Polar residues" evidence="2">
    <location>
        <begin position="1"/>
        <end position="12"/>
    </location>
</feature>
<accession>A0A9Q3X6Q6</accession>
<protein>
    <submittedName>
        <fullName evidence="3">Uncharacterized protein</fullName>
    </submittedName>
</protein>
<dbReference type="Proteomes" id="UP000814207">
    <property type="component" value="Unassembled WGS sequence"/>
</dbReference>
<dbReference type="AlphaFoldDB" id="A0A9Q3X6Q6"/>
<dbReference type="Gene3D" id="1.20.5.1700">
    <property type="match status" value="1"/>
</dbReference>
<evidence type="ECO:0000313" key="4">
    <source>
        <dbReference type="Proteomes" id="UP000814207"/>
    </source>
</evidence>
<feature type="region of interest" description="Disordered" evidence="2">
    <location>
        <begin position="236"/>
        <end position="269"/>
    </location>
</feature>
<feature type="coiled-coil region" evidence="1">
    <location>
        <begin position="78"/>
        <end position="123"/>
    </location>
</feature>
<evidence type="ECO:0000256" key="2">
    <source>
        <dbReference type="SAM" id="MobiDB-lite"/>
    </source>
</evidence>